<evidence type="ECO:0000256" key="9">
    <source>
        <dbReference type="ARBA" id="ARBA00022777"/>
    </source>
</evidence>
<evidence type="ECO:0000259" key="19">
    <source>
        <dbReference type="PROSITE" id="PS50835"/>
    </source>
</evidence>
<dbReference type="Gene3D" id="2.60.40.10">
    <property type="entry name" value="Immunoglobulins"/>
    <property type="match status" value="2"/>
</dbReference>
<evidence type="ECO:0000256" key="5">
    <source>
        <dbReference type="ARBA" id="ARBA00022692"/>
    </source>
</evidence>
<keyword evidence="14" id="KW-1015">Disulfide bond</keyword>
<evidence type="ECO:0000256" key="12">
    <source>
        <dbReference type="ARBA" id="ARBA00023136"/>
    </source>
</evidence>
<evidence type="ECO:0000256" key="2">
    <source>
        <dbReference type="ARBA" id="ARBA00011902"/>
    </source>
</evidence>
<reference evidence="20" key="2">
    <citation type="submission" date="2025-08" db="UniProtKB">
        <authorList>
            <consortium name="Ensembl"/>
        </authorList>
    </citation>
    <scope>IDENTIFICATION</scope>
</reference>
<evidence type="ECO:0000256" key="4">
    <source>
        <dbReference type="ARBA" id="ARBA00022679"/>
    </source>
</evidence>
<evidence type="ECO:0000256" key="14">
    <source>
        <dbReference type="ARBA" id="ARBA00023157"/>
    </source>
</evidence>
<evidence type="ECO:0000256" key="15">
    <source>
        <dbReference type="ARBA" id="ARBA00023170"/>
    </source>
</evidence>
<evidence type="ECO:0000256" key="10">
    <source>
        <dbReference type="ARBA" id="ARBA00022840"/>
    </source>
</evidence>
<dbReference type="PROSITE" id="PS50835">
    <property type="entry name" value="IG_LIKE"/>
    <property type="match status" value="2"/>
</dbReference>
<dbReference type="InterPro" id="IPR013783">
    <property type="entry name" value="Ig-like_fold"/>
</dbReference>
<keyword evidence="4" id="KW-0808">Transferase</keyword>
<dbReference type="PANTHER" id="PTHR19890">
    <property type="entry name" value="FIBROBLAST GROWTH FACTOR RECEPTOR"/>
    <property type="match status" value="1"/>
</dbReference>
<keyword evidence="10" id="KW-0067">ATP-binding</keyword>
<dbReference type="FunFam" id="2.60.40.10:FF:000020">
    <property type="entry name" value="Fibroblast growth factor receptor"/>
    <property type="match status" value="1"/>
</dbReference>
<organism evidence="20 21">
    <name type="scientific">Gouania willdenowi</name>
    <name type="common">Blunt-snouted clingfish</name>
    <name type="synonym">Lepadogaster willdenowi</name>
    <dbReference type="NCBI Taxonomy" id="441366"/>
    <lineage>
        <taxon>Eukaryota</taxon>
        <taxon>Metazoa</taxon>
        <taxon>Chordata</taxon>
        <taxon>Craniata</taxon>
        <taxon>Vertebrata</taxon>
        <taxon>Euteleostomi</taxon>
        <taxon>Actinopterygii</taxon>
        <taxon>Neopterygii</taxon>
        <taxon>Teleostei</taxon>
        <taxon>Neoteleostei</taxon>
        <taxon>Acanthomorphata</taxon>
        <taxon>Ovalentaria</taxon>
        <taxon>Blenniimorphae</taxon>
        <taxon>Blenniiformes</taxon>
        <taxon>Gobiesocoidei</taxon>
        <taxon>Gobiesocidae</taxon>
        <taxon>Gobiesocinae</taxon>
        <taxon>Gouania</taxon>
    </lineage>
</organism>
<dbReference type="InterPro" id="IPR003598">
    <property type="entry name" value="Ig_sub2"/>
</dbReference>
<keyword evidence="16" id="KW-0325">Glycoprotein</keyword>
<evidence type="ECO:0000256" key="13">
    <source>
        <dbReference type="ARBA" id="ARBA00023137"/>
    </source>
</evidence>
<dbReference type="SUPFAM" id="SSF48726">
    <property type="entry name" value="Immunoglobulin"/>
    <property type="match status" value="2"/>
</dbReference>
<keyword evidence="13" id="KW-0829">Tyrosine-protein kinase</keyword>
<dbReference type="Pfam" id="PF07679">
    <property type="entry name" value="I-set"/>
    <property type="match status" value="1"/>
</dbReference>
<keyword evidence="11" id="KW-1133">Transmembrane helix</keyword>
<dbReference type="InterPro" id="IPR036179">
    <property type="entry name" value="Ig-like_dom_sf"/>
</dbReference>
<evidence type="ECO:0000256" key="11">
    <source>
        <dbReference type="ARBA" id="ARBA00022989"/>
    </source>
</evidence>
<feature type="domain" description="Ig-like" evidence="19">
    <location>
        <begin position="56"/>
        <end position="111"/>
    </location>
</feature>
<reference evidence="20" key="1">
    <citation type="submission" date="2020-06" db="EMBL/GenBank/DDBJ databases">
        <authorList>
            <consortium name="Wellcome Sanger Institute Data Sharing"/>
        </authorList>
    </citation>
    <scope>NUCLEOTIDE SEQUENCE [LARGE SCALE GENOMIC DNA]</scope>
</reference>
<accession>A0A8C5HWS2</accession>
<dbReference type="GO" id="GO:0005524">
    <property type="term" value="F:ATP binding"/>
    <property type="evidence" value="ECO:0007669"/>
    <property type="project" value="UniProtKB-KW"/>
</dbReference>
<dbReference type="SMART" id="SM00408">
    <property type="entry name" value="IGc2"/>
    <property type="match status" value="2"/>
</dbReference>
<dbReference type="PANTHER" id="PTHR19890:SF10">
    <property type="entry name" value="FIBROBLAST GROWTH FACTOR RECEPTOR-LIKE 1"/>
    <property type="match status" value="1"/>
</dbReference>
<feature type="region of interest" description="Disordered" evidence="18">
    <location>
        <begin position="1"/>
        <end position="24"/>
    </location>
</feature>
<protein>
    <recommendedName>
        <fullName evidence="2">receptor protein-tyrosine kinase</fullName>
        <ecNumber evidence="2">2.7.10.1</ecNumber>
    </recommendedName>
</protein>
<dbReference type="EC" id="2.7.10.1" evidence="2"/>
<sequence>VQRRRADPVTLASRPEGHHGGPQMSHLKTRHICLCFLPAVQWTMRFEKLVVGLSDCFAALRWAAPMPSIRWLKNGESSEESIETGGIKLRHQHWSLVMESVVPSDRGLHLCGREQIWLHYPQLCPGCERSPQRPILQAGLPSNTTAVVGSDVQFHCKVYSDAQFYIQWLKHIEINGSRYGPDGTPYVQVLKFFNSFNHLNMSEVEVLYLSKVTMEDAGEYTCLAGNSFGFAHQSAWLTVLSGKFYFFFFCLHMLSKVNTTRSAIFLR</sequence>
<keyword evidence="8" id="KW-0547">Nucleotide-binding</keyword>
<keyword evidence="3" id="KW-0597">Phosphoprotein</keyword>
<dbReference type="InterPro" id="IPR007110">
    <property type="entry name" value="Ig-like_dom"/>
</dbReference>
<keyword evidence="7" id="KW-0677">Repeat</keyword>
<dbReference type="GO" id="GO:0005007">
    <property type="term" value="F:fibroblast growth factor receptor activity"/>
    <property type="evidence" value="ECO:0007669"/>
    <property type="project" value="TreeGrafter"/>
</dbReference>
<feature type="domain" description="Ig-like" evidence="19">
    <location>
        <begin position="131"/>
        <end position="238"/>
    </location>
</feature>
<evidence type="ECO:0000256" key="17">
    <source>
        <dbReference type="ARBA" id="ARBA00023319"/>
    </source>
</evidence>
<dbReference type="GO" id="GO:0005886">
    <property type="term" value="C:plasma membrane"/>
    <property type="evidence" value="ECO:0007669"/>
    <property type="project" value="TreeGrafter"/>
</dbReference>
<dbReference type="AlphaFoldDB" id="A0A8C5HWS2"/>
<evidence type="ECO:0000256" key="1">
    <source>
        <dbReference type="ARBA" id="ARBA00004167"/>
    </source>
</evidence>
<keyword evidence="15" id="KW-0675">Receptor</keyword>
<keyword evidence="12" id="KW-0472">Membrane</keyword>
<evidence type="ECO:0000256" key="18">
    <source>
        <dbReference type="SAM" id="MobiDB-lite"/>
    </source>
</evidence>
<keyword evidence="9" id="KW-0418">Kinase</keyword>
<evidence type="ECO:0000313" key="21">
    <source>
        <dbReference type="Proteomes" id="UP000694680"/>
    </source>
</evidence>
<dbReference type="Proteomes" id="UP000694680">
    <property type="component" value="Chromosome 14"/>
</dbReference>
<dbReference type="Ensembl" id="ENSGWIT00000054377.1">
    <property type="protein sequence ID" value="ENSGWIP00000050344.1"/>
    <property type="gene ID" value="ENSGWIG00000024482.1"/>
</dbReference>
<evidence type="ECO:0000256" key="3">
    <source>
        <dbReference type="ARBA" id="ARBA00022553"/>
    </source>
</evidence>
<dbReference type="GO" id="GO:0017134">
    <property type="term" value="F:fibroblast growth factor binding"/>
    <property type="evidence" value="ECO:0007669"/>
    <property type="project" value="TreeGrafter"/>
</dbReference>
<comment type="subcellular location">
    <subcellularLocation>
        <location evidence="1">Membrane</location>
        <topology evidence="1">Single-pass membrane protein</topology>
    </subcellularLocation>
</comment>
<dbReference type="SMART" id="SM00409">
    <property type="entry name" value="IG"/>
    <property type="match status" value="1"/>
</dbReference>
<keyword evidence="17" id="KW-0393">Immunoglobulin domain</keyword>
<proteinExistence type="predicted"/>
<dbReference type="InterPro" id="IPR052615">
    <property type="entry name" value="FGFRL"/>
</dbReference>
<name>A0A8C5HWS2_GOUWI</name>
<keyword evidence="5" id="KW-0812">Transmembrane</keyword>
<dbReference type="InterPro" id="IPR003599">
    <property type="entry name" value="Ig_sub"/>
</dbReference>
<evidence type="ECO:0000313" key="20">
    <source>
        <dbReference type="Ensembl" id="ENSGWIP00000050344.1"/>
    </source>
</evidence>
<evidence type="ECO:0000256" key="7">
    <source>
        <dbReference type="ARBA" id="ARBA00022737"/>
    </source>
</evidence>
<evidence type="ECO:0000256" key="8">
    <source>
        <dbReference type="ARBA" id="ARBA00022741"/>
    </source>
</evidence>
<evidence type="ECO:0000256" key="16">
    <source>
        <dbReference type="ARBA" id="ARBA00023180"/>
    </source>
</evidence>
<dbReference type="InterPro" id="IPR013098">
    <property type="entry name" value="Ig_I-set"/>
</dbReference>
<keyword evidence="21" id="KW-1185">Reference proteome</keyword>
<keyword evidence="6" id="KW-0732">Signal</keyword>
<reference evidence="20" key="3">
    <citation type="submission" date="2025-09" db="UniProtKB">
        <authorList>
            <consortium name="Ensembl"/>
        </authorList>
    </citation>
    <scope>IDENTIFICATION</scope>
</reference>
<evidence type="ECO:0000256" key="6">
    <source>
        <dbReference type="ARBA" id="ARBA00022729"/>
    </source>
</evidence>